<dbReference type="InterPro" id="IPR018356">
    <property type="entry name" value="Tscrpt_reg_HTH_DeoR_CS"/>
</dbReference>
<dbReference type="GO" id="GO:0003700">
    <property type="term" value="F:DNA-binding transcription factor activity"/>
    <property type="evidence" value="ECO:0007669"/>
    <property type="project" value="InterPro"/>
</dbReference>
<dbReference type="GO" id="GO:0003677">
    <property type="term" value="F:DNA binding"/>
    <property type="evidence" value="ECO:0007669"/>
    <property type="project" value="UniProtKB-KW"/>
</dbReference>
<dbReference type="InterPro" id="IPR014036">
    <property type="entry name" value="DeoR-like_C"/>
</dbReference>
<dbReference type="Proteomes" id="UP000824130">
    <property type="component" value="Unassembled WGS sequence"/>
</dbReference>
<feature type="region of interest" description="Disordered" evidence="4">
    <location>
        <begin position="62"/>
        <end position="112"/>
    </location>
</feature>
<reference evidence="6" key="2">
    <citation type="journal article" date="2021" name="PeerJ">
        <title>Extensive microbial diversity within the chicken gut microbiome revealed by metagenomics and culture.</title>
        <authorList>
            <person name="Gilroy R."/>
            <person name="Ravi A."/>
            <person name="Getino M."/>
            <person name="Pursley I."/>
            <person name="Horton D.L."/>
            <person name="Alikhan N.F."/>
            <person name="Baker D."/>
            <person name="Gharbi K."/>
            <person name="Hall N."/>
            <person name="Watson M."/>
            <person name="Adriaenssens E.M."/>
            <person name="Foster-Nyarko E."/>
            <person name="Jarju S."/>
            <person name="Secka A."/>
            <person name="Antonio M."/>
            <person name="Oren A."/>
            <person name="Chaudhuri R.R."/>
            <person name="La Ragione R."/>
            <person name="Hildebrand F."/>
            <person name="Pallen M.J."/>
        </authorList>
    </citation>
    <scope>NUCLEOTIDE SEQUENCE</scope>
    <source>
        <strain evidence="6">ChiSjej4B22-8349</strain>
    </source>
</reference>
<dbReference type="PANTHER" id="PTHR30363">
    <property type="entry name" value="HTH-TYPE TRANSCRIPTIONAL REGULATOR SRLR-RELATED"/>
    <property type="match status" value="1"/>
</dbReference>
<dbReference type="InterPro" id="IPR036388">
    <property type="entry name" value="WH-like_DNA-bd_sf"/>
</dbReference>
<accession>A0A9D1N6C5</accession>
<dbReference type="Pfam" id="PF08220">
    <property type="entry name" value="HTH_DeoR"/>
    <property type="match status" value="1"/>
</dbReference>
<dbReference type="SUPFAM" id="SSF100950">
    <property type="entry name" value="NagB/RpiA/CoA transferase-like"/>
    <property type="match status" value="1"/>
</dbReference>
<dbReference type="PRINTS" id="PR00037">
    <property type="entry name" value="HTHLACR"/>
</dbReference>
<dbReference type="PROSITE" id="PS51000">
    <property type="entry name" value="HTH_DEOR_2"/>
    <property type="match status" value="1"/>
</dbReference>
<dbReference type="Gene3D" id="3.40.50.1360">
    <property type="match status" value="1"/>
</dbReference>
<protein>
    <submittedName>
        <fullName evidence="6">DeoR/GlpR transcriptional regulator</fullName>
    </submittedName>
</protein>
<evidence type="ECO:0000313" key="7">
    <source>
        <dbReference type="Proteomes" id="UP000824130"/>
    </source>
</evidence>
<keyword evidence="3" id="KW-0804">Transcription</keyword>
<feature type="compositionally biased region" description="Low complexity" evidence="4">
    <location>
        <begin position="77"/>
        <end position="93"/>
    </location>
</feature>
<dbReference type="InterPro" id="IPR037171">
    <property type="entry name" value="NagB/RpiA_transferase-like"/>
</dbReference>
<keyword evidence="1" id="KW-0805">Transcription regulation</keyword>
<dbReference type="SMART" id="SM00420">
    <property type="entry name" value="HTH_DEOR"/>
    <property type="match status" value="1"/>
</dbReference>
<comment type="caution">
    <text evidence="6">The sequence shown here is derived from an EMBL/GenBank/DDBJ whole genome shotgun (WGS) entry which is preliminary data.</text>
</comment>
<dbReference type="Gene3D" id="1.10.10.10">
    <property type="entry name" value="Winged helix-like DNA-binding domain superfamily/Winged helix DNA-binding domain"/>
    <property type="match status" value="1"/>
</dbReference>
<dbReference type="PANTHER" id="PTHR30363:SF44">
    <property type="entry name" value="AGA OPERON TRANSCRIPTIONAL REPRESSOR-RELATED"/>
    <property type="match status" value="1"/>
</dbReference>
<evidence type="ECO:0000256" key="3">
    <source>
        <dbReference type="ARBA" id="ARBA00023163"/>
    </source>
</evidence>
<name>A0A9D1N6C5_9FIRM</name>
<keyword evidence="2" id="KW-0238">DNA-binding</keyword>
<evidence type="ECO:0000256" key="1">
    <source>
        <dbReference type="ARBA" id="ARBA00023015"/>
    </source>
</evidence>
<proteinExistence type="predicted"/>
<sequence length="288" mass="31318">MLAKERQNRILAIIRENNSIRMADIIKEFHVSHETARRDLDALQDQNLIMRVHGGAILAEEKATSTSMAGRTNQTDQSSAQSSGSSQSAALLSEPSQTTALQSSRTPSGMAERAAIGKSAASMIKEGETVFLSVGLTVQQIAKALRKRKNITVLTNSVLVLNELLNSDIQVYILGGMVNNSENNIEGPLALQTLMNFYVDIAFIGAGGITRELGISDYSLEVARLNEHIIRHARKSVLVAHSKKFGINCMSVTCPLDGVDTIISDTNLPVSEQEYLIKQGIETVLVNR</sequence>
<dbReference type="EMBL" id="DVOB01000048">
    <property type="protein sequence ID" value="HIU95508.1"/>
    <property type="molecule type" value="Genomic_DNA"/>
</dbReference>
<gene>
    <name evidence="6" type="ORF">IAD25_02185</name>
</gene>
<feature type="compositionally biased region" description="Polar residues" evidence="4">
    <location>
        <begin position="64"/>
        <end position="76"/>
    </location>
</feature>
<feature type="compositionally biased region" description="Polar residues" evidence="4">
    <location>
        <begin position="94"/>
        <end position="107"/>
    </location>
</feature>
<dbReference type="InterPro" id="IPR036390">
    <property type="entry name" value="WH_DNA-bd_sf"/>
</dbReference>
<dbReference type="InterPro" id="IPR050313">
    <property type="entry name" value="Carb_Metab_HTH_regulators"/>
</dbReference>
<dbReference type="Pfam" id="PF00455">
    <property type="entry name" value="DeoRC"/>
    <property type="match status" value="1"/>
</dbReference>
<evidence type="ECO:0000256" key="2">
    <source>
        <dbReference type="ARBA" id="ARBA00023125"/>
    </source>
</evidence>
<dbReference type="SMART" id="SM01134">
    <property type="entry name" value="DeoRC"/>
    <property type="match status" value="1"/>
</dbReference>
<dbReference type="PROSITE" id="PS00894">
    <property type="entry name" value="HTH_DEOR_1"/>
    <property type="match status" value="1"/>
</dbReference>
<dbReference type="InterPro" id="IPR001034">
    <property type="entry name" value="DeoR_HTH"/>
</dbReference>
<evidence type="ECO:0000313" key="6">
    <source>
        <dbReference type="EMBL" id="HIU95508.1"/>
    </source>
</evidence>
<feature type="domain" description="HTH deoR-type" evidence="5">
    <location>
        <begin position="3"/>
        <end position="58"/>
    </location>
</feature>
<evidence type="ECO:0000259" key="5">
    <source>
        <dbReference type="PROSITE" id="PS51000"/>
    </source>
</evidence>
<evidence type="ECO:0000256" key="4">
    <source>
        <dbReference type="SAM" id="MobiDB-lite"/>
    </source>
</evidence>
<reference evidence="6" key="1">
    <citation type="submission" date="2020-10" db="EMBL/GenBank/DDBJ databases">
        <authorList>
            <person name="Gilroy R."/>
        </authorList>
    </citation>
    <scope>NUCLEOTIDE SEQUENCE</scope>
    <source>
        <strain evidence="6">ChiSjej4B22-8349</strain>
    </source>
</reference>
<dbReference type="AlphaFoldDB" id="A0A9D1N6C5"/>
<organism evidence="6 7">
    <name type="scientific">Candidatus Allocopromorpha excrementipullorum</name>
    <dbReference type="NCBI Taxonomy" id="2840743"/>
    <lineage>
        <taxon>Bacteria</taxon>
        <taxon>Bacillati</taxon>
        <taxon>Bacillota</taxon>
        <taxon>Clostridia</taxon>
        <taxon>Eubacteriales</taxon>
        <taxon>Eubacteriaceae</taxon>
        <taxon>Eubacteriaceae incertae sedis</taxon>
        <taxon>Candidatus Allocopromorpha</taxon>
    </lineage>
</organism>
<dbReference type="SUPFAM" id="SSF46785">
    <property type="entry name" value="Winged helix' DNA-binding domain"/>
    <property type="match status" value="1"/>
</dbReference>